<name>A0ABR4BG38_9LECA</name>
<keyword evidence="4" id="KW-1185">Reference proteome</keyword>
<comment type="caution">
    <text evidence="3">The sequence shown here is derived from an EMBL/GenBank/DDBJ whole genome shotgun (WGS) entry which is preliminary data.</text>
</comment>
<sequence length="189" mass="20211">MGVSRNLPEGCTIPGSYVQSKSTSVKSLGTVFNSNYGDNAAYLCTNIQDTFAFGGISMEGIQIDIVEHAAQLLTTALGPNTQGILGLGQESLETAMTQGKSTYPNVLAQLKQNKLINALAFSLYLNDPPNSAGTYLFGEVDPARYEEPLIRLPISYDSQAQAFPALEIQLTSVTFNDSTQAFPIFSGAI</sequence>
<gene>
    <name evidence="3" type="ORF">ABVK25_004700</name>
</gene>
<dbReference type="PANTHER" id="PTHR47966">
    <property type="entry name" value="BETA-SITE APP-CLEAVING ENZYME, ISOFORM A-RELATED"/>
    <property type="match status" value="1"/>
</dbReference>
<dbReference type="Proteomes" id="UP001590951">
    <property type="component" value="Unassembled WGS sequence"/>
</dbReference>
<dbReference type="InterPro" id="IPR021109">
    <property type="entry name" value="Peptidase_aspartic_dom_sf"/>
</dbReference>
<feature type="domain" description="Peptidase A1" evidence="2">
    <location>
        <begin position="1"/>
        <end position="189"/>
    </location>
</feature>
<protein>
    <recommendedName>
        <fullName evidence="2">Peptidase A1 domain-containing protein</fullName>
    </recommendedName>
</protein>
<dbReference type="SUPFAM" id="SSF50630">
    <property type="entry name" value="Acid proteases"/>
    <property type="match status" value="1"/>
</dbReference>
<dbReference type="EMBL" id="JBHFEH010000013">
    <property type="protein sequence ID" value="KAL2054878.1"/>
    <property type="molecule type" value="Genomic_DNA"/>
</dbReference>
<organism evidence="3 4">
    <name type="scientific">Lepraria finkii</name>
    <dbReference type="NCBI Taxonomy" id="1340010"/>
    <lineage>
        <taxon>Eukaryota</taxon>
        <taxon>Fungi</taxon>
        <taxon>Dikarya</taxon>
        <taxon>Ascomycota</taxon>
        <taxon>Pezizomycotina</taxon>
        <taxon>Lecanoromycetes</taxon>
        <taxon>OSLEUM clade</taxon>
        <taxon>Lecanoromycetidae</taxon>
        <taxon>Lecanorales</taxon>
        <taxon>Lecanorineae</taxon>
        <taxon>Stereocaulaceae</taxon>
        <taxon>Lepraria</taxon>
    </lineage>
</organism>
<reference evidence="3 4" key="1">
    <citation type="submission" date="2024-09" db="EMBL/GenBank/DDBJ databases">
        <title>Rethinking Asexuality: The Enigmatic Case of Functional Sexual Genes in Lepraria (Stereocaulaceae).</title>
        <authorList>
            <person name="Doellman M."/>
            <person name="Sun Y."/>
            <person name="Barcenas-Pena A."/>
            <person name="Lumbsch H.T."/>
            <person name="Grewe F."/>
        </authorList>
    </citation>
    <scope>NUCLEOTIDE SEQUENCE [LARGE SCALE GENOMIC DNA]</scope>
    <source>
        <strain evidence="3 4">Grewe 0041</strain>
    </source>
</reference>
<dbReference type="Pfam" id="PF00026">
    <property type="entry name" value="Asp"/>
    <property type="match status" value="1"/>
</dbReference>
<dbReference type="InterPro" id="IPR001461">
    <property type="entry name" value="Aspartic_peptidase_A1"/>
</dbReference>
<evidence type="ECO:0000259" key="2">
    <source>
        <dbReference type="PROSITE" id="PS51767"/>
    </source>
</evidence>
<comment type="similarity">
    <text evidence="1">Belongs to the peptidase A1 family.</text>
</comment>
<accession>A0ABR4BG38</accession>
<dbReference type="Gene3D" id="2.40.70.10">
    <property type="entry name" value="Acid Proteases"/>
    <property type="match status" value="2"/>
</dbReference>
<dbReference type="PANTHER" id="PTHR47966:SF51">
    <property type="entry name" value="BETA-SITE APP-CLEAVING ENZYME, ISOFORM A-RELATED"/>
    <property type="match status" value="1"/>
</dbReference>
<evidence type="ECO:0000256" key="1">
    <source>
        <dbReference type="ARBA" id="ARBA00007447"/>
    </source>
</evidence>
<dbReference type="InterPro" id="IPR033121">
    <property type="entry name" value="PEPTIDASE_A1"/>
</dbReference>
<evidence type="ECO:0000313" key="4">
    <source>
        <dbReference type="Proteomes" id="UP001590951"/>
    </source>
</evidence>
<proteinExistence type="inferred from homology"/>
<dbReference type="PROSITE" id="PS51767">
    <property type="entry name" value="PEPTIDASE_A1"/>
    <property type="match status" value="1"/>
</dbReference>
<evidence type="ECO:0000313" key="3">
    <source>
        <dbReference type="EMBL" id="KAL2054878.1"/>
    </source>
</evidence>